<feature type="domain" description="DUF4408" evidence="3">
    <location>
        <begin position="8"/>
        <end position="39"/>
    </location>
</feature>
<dbReference type="PANTHER" id="PTHR33098">
    <property type="entry name" value="COTTON FIBER (DUF761)"/>
    <property type="match status" value="1"/>
</dbReference>
<evidence type="ECO:0000313" key="4">
    <source>
        <dbReference type="EMBL" id="KYP59301.1"/>
    </source>
</evidence>
<dbReference type="Gramene" id="C.cajan_14305.t">
    <property type="protein sequence ID" value="C.cajan_14305.t.cds1"/>
    <property type="gene ID" value="C.cajan_14305"/>
</dbReference>
<dbReference type="AlphaFoldDB" id="A0A151SWZ2"/>
<keyword evidence="2" id="KW-0472">Membrane</keyword>
<evidence type="ECO:0000313" key="5">
    <source>
        <dbReference type="Proteomes" id="UP000075243"/>
    </source>
</evidence>
<dbReference type="EMBL" id="CM003612">
    <property type="protein sequence ID" value="KYP59301.1"/>
    <property type="molecule type" value="Genomic_DNA"/>
</dbReference>
<dbReference type="InterPro" id="IPR025520">
    <property type="entry name" value="DUF4408"/>
</dbReference>
<keyword evidence="2" id="KW-1133">Transmembrane helix</keyword>
<keyword evidence="5" id="KW-1185">Reference proteome</keyword>
<dbReference type="PANTHER" id="PTHR33098:SF57">
    <property type="entry name" value="DUF4408 DOMAIN PROTEIN"/>
    <property type="match status" value="1"/>
</dbReference>
<keyword evidence="2" id="KW-0812">Transmembrane</keyword>
<gene>
    <name evidence="4" type="ORF">KK1_014733</name>
</gene>
<dbReference type="Pfam" id="PF05553">
    <property type="entry name" value="DUF761"/>
    <property type="match status" value="1"/>
</dbReference>
<feature type="region of interest" description="Disordered" evidence="1">
    <location>
        <begin position="218"/>
        <end position="239"/>
    </location>
</feature>
<dbReference type="InterPro" id="IPR008480">
    <property type="entry name" value="DUF761_pln"/>
</dbReference>
<accession>A0A151SWZ2</accession>
<dbReference type="Pfam" id="PF14364">
    <property type="entry name" value="DUF4408"/>
    <property type="match status" value="1"/>
</dbReference>
<name>A0A151SWZ2_CAJCA</name>
<dbReference type="Proteomes" id="UP000075243">
    <property type="component" value="Chromosome 10"/>
</dbReference>
<protein>
    <recommendedName>
        <fullName evidence="3">DUF4408 domain-containing protein</fullName>
    </recommendedName>
</protein>
<feature type="compositionally biased region" description="Basic and acidic residues" evidence="1">
    <location>
        <begin position="218"/>
        <end position="229"/>
    </location>
</feature>
<reference evidence="4 5" key="1">
    <citation type="journal article" date="2012" name="Nat. Biotechnol.">
        <title>Draft genome sequence of pigeonpea (Cajanus cajan), an orphan legume crop of resource-poor farmers.</title>
        <authorList>
            <person name="Varshney R.K."/>
            <person name="Chen W."/>
            <person name="Li Y."/>
            <person name="Bharti A.K."/>
            <person name="Saxena R.K."/>
            <person name="Schlueter J.A."/>
            <person name="Donoghue M.T."/>
            <person name="Azam S."/>
            <person name="Fan G."/>
            <person name="Whaley A.M."/>
            <person name="Farmer A.D."/>
            <person name="Sheridan J."/>
            <person name="Iwata A."/>
            <person name="Tuteja R."/>
            <person name="Penmetsa R.V."/>
            <person name="Wu W."/>
            <person name="Upadhyaya H.D."/>
            <person name="Yang S.P."/>
            <person name="Shah T."/>
            <person name="Saxena K.B."/>
            <person name="Michael T."/>
            <person name="McCombie W.R."/>
            <person name="Yang B."/>
            <person name="Zhang G."/>
            <person name="Yang H."/>
            <person name="Wang J."/>
            <person name="Spillane C."/>
            <person name="Cook D.R."/>
            <person name="May G.D."/>
            <person name="Xu X."/>
            <person name="Jackson S.A."/>
        </authorList>
    </citation>
    <scope>NUCLEOTIDE SEQUENCE [LARGE SCALE GENOMIC DNA]</scope>
    <source>
        <strain evidence="5">cv. Asha</strain>
    </source>
</reference>
<evidence type="ECO:0000259" key="3">
    <source>
        <dbReference type="Pfam" id="PF14364"/>
    </source>
</evidence>
<evidence type="ECO:0000256" key="1">
    <source>
        <dbReference type="SAM" id="MobiDB-lite"/>
    </source>
</evidence>
<proteinExistence type="predicted"/>
<feature type="transmembrane region" description="Helical" evidence="2">
    <location>
        <begin position="20"/>
        <end position="40"/>
    </location>
</feature>
<dbReference type="OrthoDB" id="1685070at2759"/>
<organism evidence="4 5">
    <name type="scientific">Cajanus cajan</name>
    <name type="common">Pigeon pea</name>
    <name type="synonym">Cajanus indicus</name>
    <dbReference type="NCBI Taxonomy" id="3821"/>
    <lineage>
        <taxon>Eukaryota</taxon>
        <taxon>Viridiplantae</taxon>
        <taxon>Streptophyta</taxon>
        <taxon>Embryophyta</taxon>
        <taxon>Tracheophyta</taxon>
        <taxon>Spermatophyta</taxon>
        <taxon>Magnoliopsida</taxon>
        <taxon>eudicotyledons</taxon>
        <taxon>Gunneridae</taxon>
        <taxon>Pentapetalae</taxon>
        <taxon>rosids</taxon>
        <taxon>fabids</taxon>
        <taxon>Fabales</taxon>
        <taxon>Fabaceae</taxon>
        <taxon>Papilionoideae</taxon>
        <taxon>50 kb inversion clade</taxon>
        <taxon>NPAAA clade</taxon>
        <taxon>indigoferoid/millettioid clade</taxon>
        <taxon>Phaseoleae</taxon>
        <taxon>Cajanus</taxon>
    </lineage>
</organism>
<evidence type="ECO:0000256" key="2">
    <source>
        <dbReference type="SAM" id="Phobius"/>
    </source>
</evidence>
<sequence>MDEAAGASVYAAMASWFTPSYLFVFINLVIGTIAITTRFANTTEKHHQHQHQHLHRSPSLLERIASFNFRYHKHEQISTTPHDVVDPVQSLDSSQLERVPSLLDRVRSFSLDFTKVETKEPVEPVQNSDLLPLERAPSLLDRIRSFNLNFTEAQVEEHDEPVQQQLSRTSSLLDCVMSFNLGFIKTEVEKPDEPEPAQQQLRRAPSILQRIKSLTFERSESVKDSHEAEEREEEEGVDAKADDFINRFRQQLRLQRLDSILRYRDTLKRN</sequence>
<dbReference type="STRING" id="3821.A0A151SWZ2"/>
<dbReference type="OMA" id="SILRHRM"/>